<dbReference type="RefSeq" id="WP_320687357.1">
    <property type="nucleotide sequence ID" value="NZ_JAXBLV010000184.1"/>
</dbReference>
<dbReference type="InterPro" id="IPR011990">
    <property type="entry name" value="TPR-like_helical_dom_sf"/>
</dbReference>
<evidence type="ECO:0000313" key="2">
    <source>
        <dbReference type="Proteomes" id="UP001272242"/>
    </source>
</evidence>
<dbReference type="Proteomes" id="UP001272242">
    <property type="component" value="Unassembled WGS sequence"/>
</dbReference>
<name>A0ABU5EZV3_9BACT</name>
<organism evidence="1 2">
    <name type="scientific">Gemmata algarum</name>
    <dbReference type="NCBI Taxonomy" id="2975278"/>
    <lineage>
        <taxon>Bacteria</taxon>
        <taxon>Pseudomonadati</taxon>
        <taxon>Planctomycetota</taxon>
        <taxon>Planctomycetia</taxon>
        <taxon>Gemmatales</taxon>
        <taxon>Gemmataceae</taxon>
        <taxon>Gemmata</taxon>
    </lineage>
</organism>
<dbReference type="EMBL" id="JAXBLV010000184">
    <property type="protein sequence ID" value="MDY3560845.1"/>
    <property type="molecule type" value="Genomic_DNA"/>
</dbReference>
<evidence type="ECO:0008006" key="3">
    <source>
        <dbReference type="Google" id="ProtNLM"/>
    </source>
</evidence>
<accession>A0ABU5EZV3</accession>
<dbReference type="Gene3D" id="1.25.40.10">
    <property type="entry name" value="Tetratricopeptide repeat domain"/>
    <property type="match status" value="1"/>
</dbReference>
<gene>
    <name evidence="1" type="ORF">R5W23_002094</name>
</gene>
<protein>
    <recommendedName>
        <fullName evidence="3">Tetratricopeptide repeat protein</fullName>
    </recommendedName>
</protein>
<proteinExistence type="predicted"/>
<comment type="caution">
    <text evidence="1">The sequence shown here is derived from an EMBL/GenBank/DDBJ whole genome shotgun (WGS) entry which is preliminary data.</text>
</comment>
<reference evidence="2" key="1">
    <citation type="journal article" date="2023" name="Mar. Drugs">
        <title>Gemmata algarum, a Novel Planctomycete Isolated from an Algal Mat, Displays Antimicrobial Activity.</title>
        <authorList>
            <person name="Kumar G."/>
            <person name="Kallscheuer N."/>
            <person name="Kashif M."/>
            <person name="Ahamad S."/>
            <person name="Jagadeeshwari U."/>
            <person name="Pannikurungottu S."/>
            <person name="Haufschild T."/>
            <person name="Kabuu M."/>
            <person name="Sasikala C."/>
            <person name="Jogler C."/>
            <person name="Ramana C."/>
        </authorList>
    </citation>
    <scope>NUCLEOTIDE SEQUENCE [LARGE SCALE GENOMIC DNA]</scope>
    <source>
        <strain evidence="2">JC673</strain>
    </source>
</reference>
<keyword evidence="2" id="KW-1185">Reference proteome</keyword>
<sequence>MNEAVAEYRQLELDSSNDMMDADSRRALGRYVEAAWHHLQAGAARERMGQMMFDTGDRVRAAADWLSAAACFHLATNLQQMSEVLNRVHELVQQGSIPPERRDIRCALVERDEQQHALEHRMARFQHEYEEVRNNIDGQEFLTWLLGQVRDLPGFMNLQLAVAHRAMRLGQFPLALQHLKWAERLAPGSTDLKALRVALLLTQGDRTAGLQLGFELLREQPQMAPVRLLLVGTLAFKPSASRGDWERALELLRPLCHARGDWMDRLVPLALAVTLHQGLEHDDEYQQSLDEFNRLAESVTDPTGRTSIAALRGELPNVFLSRGAASPVRTTPAPWASARDLSTMRGVFEKLIPLSGTAA</sequence>
<evidence type="ECO:0000313" key="1">
    <source>
        <dbReference type="EMBL" id="MDY3560845.1"/>
    </source>
</evidence>